<name>A0A243W8Q2_9BACT</name>
<feature type="transmembrane region" description="Helical" evidence="1">
    <location>
        <begin position="6"/>
        <end position="25"/>
    </location>
</feature>
<accession>A0A243W8Q2</accession>
<evidence type="ECO:0000256" key="1">
    <source>
        <dbReference type="SAM" id="Phobius"/>
    </source>
</evidence>
<dbReference type="RefSeq" id="WP_086597015.1">
    <property type="nucleotide sequence ID" value="NZ_MTSE01000029.1"/>
</dbReference>
<sequence>MSWIFYGSSLGLRLLGIVIGRFYWVHLLANAKEVPHANQRKVARMAASYLVGLGLLCLLVGYSLTQLTHM</sequence>
<protein>
    <submittedName>
        <fullName evidence="2">Uncharacterized protein</fullName>
    </submittedName>
</protein>
<dbReference type="EMBL" id="MTSE01000029">
    <property type="protein sequence ID" value="OUJ69891.1"/>
    <property type="molecule type" value="Genomic_DNA"/>
</dbReference>
<evidence type="ECO:0000313" key="2">
    <source>
        <dbReference type="EMBL" id="OUJ69891.1"/>
    </source>
</evidence>
<keyword evidence="1" id="KW-0472">Membrane</keyword>
<evidence type="ECO:0000313" key="3">
    <source>
        <dbReference type="Proteomes" id="UP000194873"/>
    </source>
</evidence>
<reference evidence="2 3" key="1">
    <citation type="submission" date="2017-01" db="EMBL/GenBank/DDBJ databases">
        <title>A new Hymenobacter.</title>
        <authorList>
            <person name="Liang Y."/>
            <person name="Feng F."/>
        </authorList>
    </citation>
    <scope>NUCLEOTIDE SEQUENCE [LARGE SCALE GENOMIC DNA]</scope>
    <source>
        <strain evidence="2">MIMBbqt21</strain>
    </source>
</reference>
<organism evidence="2 3">
    <name type="scientific">Hymenobacter crusticola</name>
    <dbReference type="NCBI Taxonomy" id="1770526"/>
    <lineage>
        <taxon>Bacteria</taxon>
        <taxon>Pseudomonadati</taxon>
        <taxon>Bacteroidota</taxon>
        <taxon>Cytophagia</taxon>
        <taxon>Cytophagales</taxon>
        <taxon>Hymenobacteraceae</taxon>
        <taxon>Hymenobacter</taxon>
    </lineage>
</organism>
<proteinExistence type="predicted"/>
<keyword evidence="1" id="KW-1133">Transmembrane helix</keyword>
<comment type="caution">
    <text evidence="2">The sequence shown here is derived from an EMBL/GenBank/DDBJ whole genome shotgun (WGS) entry which is preliminary data.</text>
</comment>
<gene>
    <name evidence="2" type="ORF">BXP70_25850</name>
</gene>
<dbReference type="AlphaFoldDB" id="A0A243W8Q2"/>
<dbReference type="Proteomes" id="UP000194873">
    <property type="component" value="Unassembled WGS sequence"/>
</dbReference>
<keyword evidence="3" id="KW-1185">Reference proteome</keyword>
<feature type="transmembrane region" description="Helical" evidence="1">
    <location>
        <begin position="46"/>
        <end position="64"/>
    </location>
</feature>
<keyword evidence="1" id="KW-0812">Transmembrane</keyword>